<dbReference type="AlphaFoldDB" id="A0A9J7MNT8"/>
<dbReference type="KEGG" id="bfo:118414262"/>
<dbReference type="GO" id="GO:0016020">
    <property type="term" value="C:membrane"/>
    <property type="evidence" value="ECO:0007669"/>
    <property type="project" value="GOC"/>
</dbReference>
<dbReference type="InterPro" id="IPR036691">
    <property type="entry name" value="Endo/exonu/phosph_ase_sf"/>
</dbReference>
<dbReference type="InterPro" id="IPR051916">
    <property type="entry name" value="GPI-anchor_lipid_remodeler"/>
</dbReference>
<proteinExistence type="predicted"/>
<name>A0A9J7MNT8_BRAFL</name>
<reference evidence="3" key="1">
    <citation type="journal article" date="2020" name="Nat. Ecol. Evol.">
        <title>Deeply conserved synteny resolves early events in vertebrate evolution.</title>
        <authorList>
            <person name="Simakov O."/>
            <person name="Marletaz F."/>
            <person name="Yue J.X."/>
            <person name="O'Connell B."/>
            <person name="Jenkins J."/>
            <person name="Brandt A."/>
            <person name="Calef R."/>
            <person name="Tung C.H."/>
            <person name="Huang T.K."/>
            <person name="Schmutz J."/>
            <person name="Satoh N."/>
            <person name="Yu J.K."/>
            <person name="Putnam N.H."/>
            <person name="Green R.E."/>
            <person name="Rokhsar D.S."/>
        </authorList>
    </citation>
    <scope>NUCLEOTIDE SEQUENCE [LARGE SCALE GENOMIC DNA]</scope>
    <source>
        <strain evidence="3">S238N-H82</strain>
    </source>
</reference>
<dbReference type="Proteomes" id="UP000001554">
    <property type="component" value="Chromosome 4"/>
</dbReference>
<dbReference type="OMA" id="ICLHAEI"/>
<reference evidence="4" key="2">
    <citation type="submission" date="2025-08" db="UniProtKB">
        <authorList>
            <consortium name="RefSeq"/>
        </authorList>
    </citation>
    <scope>IDENTIFICATION</scope>
    <source>
        <strain evidence="4">S238N-H82</strain>
        <tissue evidence="4">Testes</tissue>
    </source>
</reference>
<gene>
    <name evidence="4" type="primary">LOC118414262</name>
</gene>
<evidence type="ECO:0000313" key="4">
    <source>
        <dbReference type="RefSeq" id="XP_035674076.1"/>
    </source>
</evidence>
<dbReference type="GO" id="GO:0003824">
    <property type="term" value="F:catalytic activity"/>
    <property type="evidence" value="ECO:0007669"/>
    <property type="project" value="InterPro"/>
</dbReference>
<organism evidence="3 4">
    <name type="scientific">Branchiostoma floridae</name>
    <name type="common">Florida lancelet</name>
    <name type="synonym">Amphioxus</name>
    <dbReference type="NCBI Taxonomy" id="7739"/>
    <lineage>
        <taxon>Eukaryota</taxon>
        <taxon>Metazoa</taxon>
        <taxon>Chordata</taxon>
        <taxon>Cephalochordata</taxon>
        <taxon>Leptocardii</taxon>
        <taxon>Amphioxiformes</taxon>
        <taxon>Branchiostomatidae</taxon>
        <taxon>Branchiostoma</taxon>
    </lineage>
</organism>
<dbReference type="PANTHER" id="PTHR14859:SF16">
    <property type="entry name" value="ENDONUCLEASE_EXONUCLEASE_PHOSPHATASE DOMAIN-CONTAINING PROTEIN"/>
    <property type="match status" value="1"/>
</dbReference>
<evidence type="ECO:0000259" key="2">
    <source>
        <dbReference type="Pfam" id="PF03372"/>
    </source>
</evidence>
<dbReference type="GO" id="GO:0005783">
    <property type="term" value="C:endoplasmic reticulum"/>
    <property type="evidence" value="ECO:0000318"/>
    <property type="project" value="GO_Central"/>
</dbReference>
<sequence length="555" mass="62073">MFRDENMLILLVATALGPMASAGATKIDGKPTVDEAQVLAYGGILNSFVPGVLPNDTDIQQVAQFALQYATEHVPHLVPRAGEGAEGGDFLKPEILQPRKLKLHFTQNGQNPALYELVYEQNGEKLTETHIIILGITYFLTLSWPSIANSLVHRFVVTMFSGHLYVFEHTWFQVASQTDEGTVLPCASKYLQDVQEDAMSSTRTQNVESLTLGDNKHSVQYSSSQVCQQTSQEKQECGSQEKAKSATTTKKPYLQTDNDLSAGLKIASYNVWNFNGGPEGRVKAYVERAQHLGQVLADCAADIIALQEVRFAYNRGGPLGPNQIQHFTHYLPGYQYVFQPAMSYPESILGRVEEGVAIISKFPIITHDYILLYRNASDSEDFHQRICLHAEIETPYLGLVHLFVTHLSLSEPAQDKSVVQIWEFMQRFSGPAVLMGDLNTEPGSKAIRFLQGVEEIDRVKTEELQDAWLMKYPEPRADRDGTYWRNEIRDSGLTFNALKSHLEKRIDYMFVRLPSDVRLHNISLLDDGKRGYAAASDHVGLMGTFTFSQGKDQGS</sequence>
<dbReference type="OrthoDB" id="387657at2759"/>
<feature type="signal peptide" evidence="1">
    <location>
        <begin position="1"/>
        <end position="22"/>
    </location>
</feature>
<dbReference type="Pfam" id="PF03372">
    <property type="entry name" value="Exo_endo_phos"/>
    <property type="match status" value="1"/>
</dbReference>
<dbReference type="InterPro" id="IPR005135">
    <property type="entry name" value="Endo/exonuclease/phosphatase"/>
</dbReference>
<feature type="chain" id="PRO_5039921386" evidence="1">
    <location>
        <begin position="23"/>
        <end position="555"/>
    </location>
</feature>
<feature type="domain" description="Endonuclease/exonuclease/phosphatase" evidence="2">
    <location>
        <begin position="267"/>
        <end position="538"/>
    </location>
</feature>
<evidence type="ECO:0000256" key="1">
    <source>
        <dbReference type="SAM" id="SignalP"/>
    </source>
</evidence>
<dbReference type="PANTHER" id="PTHR14859">
    <property type="entry name" value="CALCOFLUOR WHITE HYPERSENSITIVE PROTEIN PRECURSOR"/>
    <property type="match status" value="1"/>
</dbReference>
<evidence type="ECO:0000313" key="3">
    <source>
        <dbReference type="Proteomes" id="UP000001554"/>
    </source>
</evidence>
<keyword evidence="3" id="KW-1185">Reference proteome</keyword>
<dbReference type="GO" id="GO:0006506">
    <property type="term" value="P:GPI anchor biosynthetic process"/>
    <property type="evidence" value="ECO:0000318"/>
    <property type="project" value="GO_Central"/>
</dbReference>
<dbReference type="Gene3D" id="3.60.10.10">
    <property type="entry name" value="Endonuclease/exonuclease/phosphatase"/>
    <property type="match status" value="1"/>
</dbReference>
<dbReference type="RefSeq" id="XP_035674076.1">
    <property type="nucleotide sequence ID" value="XM_035818183.1"/>
</dbReference>
<dbReference type="GeneID" id="118414262"/>
<protein>
    <submittedName>
        <fullName evidence="4">Uncharacterized protein LOC118414262</fullName>
    </submittedName>
</protein>
<keyword evidence="1" id="KW-0732">Signal</keyword>
<dbReference type="FunFam" id="3.60.10.10:FF:000081">
    <property type="entry name" value="Uncharacterized protein"/>
    <property type="match status" value="1"/>
</dbReference>
<dbReference type="SUPFAM" id="SSF56219">
    <property type="entry name" value="DNase I-like"/>
    <property type="match status" value="1"/>
</dbReference>
<accession>A0A9J7MNT8</accession>